<protein>
    <submittedName>
        <fullName evidence="1">Uncharacterized protein</fullName>
    </submittedName>
</protein>
<sequence length="293" mass="32551">MRWVGPADEECVVADDGTVPLRQGDVFAFLPEYVASHDVPALGIVVTADCDLARNKHHGIVSYVPVYSIADYTADFVLPKIAEQFRDKRLQGLTALVNQLDPRRGTNRRPLMASAVEEWVRSGETAEIIEYLRLEAPKERAAVETAAQELRNGLRALDAEGYVAQFEALTHLYSRGAKKSPAQQLRDEINGRLTGKLPGDAFFISSFGPAYTAGYIAYLRLVREARSAQIAISYHQTLSHAIVARRVAHLLPPYVYRLTQQLADVFAAIGLPTAYEERRARLVRDLLDDTGTE</sequence>
<dbReference type="EMBL" id="BAAALT010000282">
    <property type="protein sequence ID" value="GAA1834073.1"/>
    <property type="molecule type" value="Genomic_DNA"/>
</dbReference>
<dbReference type="RefSeq" id="WP_344139852.1">
    <property type="nucleotide sequence ID" value="NZ_BAAALT010000282.1"/>
</dbReference>
<gene>
    <name evidence="1" type="ORF">GCM10009682_60580</name>
</gene>
<accession>A0ABP4YXS9</accession>
<dbReference type="Proteomes" id="UP001500218">
    <property type="component" value="Unassembled WGS sequence"/>
</dbReference>
<proteinExistence type="predicted"/>
<reference evidence="2" key="1">
    <citation type="journal article" date="2019" name="Int. J. Syst. Evol. Microbiol.">
        <title>The Global Catalogue of Microorganisms (GCM) 10K type strain sequencing project: providing services to taxonomists for standard genome sequencing and annotation.</title>
        <authorList>
            <consortium name="The Broad Institute Genomics Platform"/>
            <consortium name="The Broad Institute Genome Sequencing Center for Infectious Disease"/>
            <person name="Wu L."/>
            <person name="Ma J."/>
        </authorList>
    </citation>
    <scope>NUCLEOTIDE SEQUENCE [LARGE SCALE GENOMIC DNA]</scope>
    <source>
        <strain evidence="2">JCM 13250</strain>
    </source>
</reference>
<name>A0ABP4YXS9_9ACTN</name>
<organism evidence="1 2">
    <name type="scientific">Luedemannella flava</name>
    <dbReference type="NCBI Taxonomy" id="349316"/>
    <lineage>
        <taxon>Bacteria</taxon>
        <taxon>Bacillati</taxon>
        <taxon>Actinomycetota</taxon>
        <taxon>Actinomycetes</taxon>
        <taxon>Micromonosporales</taxon>
        <taxon>Micromonosporaceae</taxon>
        <taxon>Luedemannella</taxon>
    </lineage>
</organism>
<evidence type="ECO:0000313" key="2">
    <source>
        <dbReference type="Proteomes" id="UP001500218"/>
    </source>
</evidence>
<evidence type="ECO:0000313" key="1">
    <source>
        <dbReference type="EMBL" id="GAA1834073.1"/>
    </source>
</evidence>
<keyword evidence="2" id="KW-1185">Reference proteome</keyword>
<comment type="caution">
    <text evidence="1">The sequence shown here is derived from an EMBL/GenBank/DDBJ whole genome shotgun (WGS) entry which is preliminary data.</text>
</comment>